<dbReference type="SUPFAM" id="SSF53448">
    <property type="entry name" value="Nucleotide-diphospho-sugar transferases"/>
    <property type="match status" value="1"/>
</dbReference>
<dbReference type="RefSeq" id="WP_378217536.1">
    <property type="nucleotide sequence ID" value="NZ_JBHRTK010000001.1"/>
</dbReference>
<dbReference type="PANTHER" id="PTHR43685:SF2">
    <property type="entry name" value="GLYCOSYLTRANSFERASE 2-LIKE DOMAIN-CONTAINING PROTEIN"/>
    <property type="match status" value="1"/>
</dbReference>
<reference evidence="3" key="1">
    <citation type="journal article" date="2019" name="Int. J. Syst. Evol. Microbiol.">
        <title>The Global Catalogue of Microorganisms (GCM) 10K type strain sequencing project: providing services to taxonomists for standard genome sequencing and annotation.</title>
        <authorList>
            <consortium name="The Broad Institute Genomics Platform"/>
            <consortium name="The Broad Institute Genome Sequencing Center for Infectious Disease"/>
            <person name="Wu L."/>
            <person name="Ma J."/>
        </authorList>
    </citation>
    <scope>NUCLEOTIDE SEQUENCE [LARGE SCALE GENOMIC DNA]</scope>
    <source>
        <strain evidence="3">KCTC 52165</strain>
    </source>
</reference>
<dbReference type="CDD" id="cd00761">
    <property type="entry name" value="Glyco_tranf_GTA_type"/>
    <property type="match status" value="1"/>
</dbReference>
<feature type="domain" description="Glycosyltransferase 2-like" evidence="1">
    <location>
        <begin position="10"/>
        <end position="169"/>
    </location>
</feature>
<gene>
    <name evidence="2" type="ORF">ACFOHJ_00885</name>
</gene>
<name>A0ABV7K5V9_9HYPH</name>
<organism evidence="2 3">
    <name type="scientific">Aquamicrobium soli</name>
    <dbReference type="NCBI Taxonomy" id="1811518"/>
    <lineage>
        <taxon>Bacteria</taxon>
        <taxon>Pseudomonadati</taxon>
        <taxon>Pseudomonadota</taxon>
        <taxon>Alphaproteobacteria</taxon>
        <taxon>Hyphomicrobiales</taxon>
        <taxon>Phyllobacteriaceae</taxon>
        <taxon>Aquamicrobium</taxon>
    </lineage>
</organism>
<dbReference type="EMBL" id="JBHRTK010000001">
    <property type="protein sequence ID" value="MFC3204763.1"/>
    <property type="molecule type" value="Genomic_DNA"/>
</dbReference>
<evidence type="ECO:0000313" key="3">
    <source>
        <dbReference type="Proteomes" id="UP001595583"/>
    </source>
</evidence>
<accession>A0ABV7K5V9</accession>
<dbReference type="InterPro" id="IPR029044">
    <property type="entry name" value="Nucleotide-diphossugar_trans"/>
</dbReference>
<dbReference type="Proteomes" id="UP001595583">
    <property type="component" value="Unassembled WGS sequence"/>
</dbReference>
<dbReference type="InterPro" id="IPR001173">
    <property type="entry name" value="Glyco_trans_2-like"/>
</dbReference>
<dbReference type="PANTHER" id="PTHR43685">
    <property type="entry name" value="GLYCOSYLTRANSFERASE"/>
    <property type="match status" value="1"/>
</dbReference>
<dbReference type="InterPro" id="IPR050834">
    <property type="entry name" value="Glycosyltransf_2"/>
</dbReference>
<comment type="caution">
    <text evidence="2">The sequence shown here is derived from an EMBL/GenBank/DDBJ whole genome shotgun (WGS) entry which is preliminary data.</text>
</comment>
<keyword evidence="3" id="KW-1185">Reference proteome</keyword>
<proteinExistence type="predicted"/>
<dbReference type="Gene3D" id="3.90.550.10">
    <property type="entry name" value="Spore Coat Polysaccharide Biosynthesis Protein SpsA, Chain A"/>
    <property type="match status" value="1"/>
</dbReference>
<protein>
    <submittedName>
        <fullName evidence="2">Glycosyltransferase family 2 protein</fullName>
    </submittedName>
</protein>
<sequence length="329" mass="36447">MEIEDVPVGVIVPMYNAERTVKATLESVCLQTYPALDIIVVDDGSTDTSASIVESLARLDPRIRLLRQENAGVAAARNLGAASTGAEFLAFVDADDLWAPTKIAQQLAALQQGGPIAGLAYCWFAQIDAESRVYSLKNQPLTQGWVLQTICRNNFVGNGSSMMLRRTAFAAAGGFDPSLRARNAQGCEDMLMCLRVAEQFEFRVVPQFLVGYRMTNTNMSSDVQQMLRSCEIVFAEFREKYPELRTELDAHLVDMLQWLVVRALVGGRIPVAAQLLRRLGTLEPGGALSRLPRMLDTYCRACLVPRWAKNGWRRLSGAQPRPPYGEMAW</sequence>
<evidence type="ECO:0000313" key="2">
    <source>
        <dbReference type="EMBL" id="MFC3204763.1"/>
    </source>
</evidence>
<evidence type="ECO:0000259" key="1">
    <source>
        <dbReference type="Pfam" id="PF00535"/>
    </source>
</evidence>
<dbReference type="Pfam" id="PF00535">
    <property type="entry name" value="Glycos_transf_2"/>
    <property type="match status" value="1"/>
</dbReference>